<accession>A0A2M4AT04</accession>
<protein>
    <submittedName>
        <fullName evidence="1">Uncharacterized protein</fullName>
    </submittedName>
</protein>
<reference evidence="1" key="1">
    <citation type="submission" date="2018-01" db="EMBL/GenBank/DDBJ databases">
        <title>An insight into the sialome of Amazonian anophelines.</title>
        <authorList>
            <person name="Ribeiro J.M."/>
            <person name="Scarpassa V."/>
            <person name="Calvo E."/>
        </authorList>
    </citation>
    <scope>NUCLEOTIDE SEQUENCE</scope>
    <source>
        <tissue evidence="1">Salivary glands</tissue>
    </source>
</reference>
<dbReference type="PANTHER" id="PTHR37449:SF1">
    <property type="entry name" value="OS02G0159950 PROTEIN"/>
    <property type="match status" value="1"/>
</dbReference>
<evidence type="ECO:0000313" key="1">
    <source>
        <dbReference type="EMBL" id="MBW43852.1"/>
    </source>
</evidence>
<dbReference type="EMBL" id="GGFK01010531">
    <property type="protein sequence ID" value="MBW43852.1"/>
    <property type="molecule type" value="Transcribed_RNA"/>
</dbReference>
<name>A0A2M4AT04_9DIPT</name>
<dbReference type="PANTHER" id="PTHR37449">
    <property type="match status" value="1"/>
</dbReference>
<organism evidence="1">
    <name type="scientific">Anopheles triannulatus</name>
    <dbReference type="NCBI Taxonomy" id="58253"/>
    <lineage>
        <taxon>Eukaryota</taxon>
        <taxon>Metazoa</taxon>
        <taxon>Ecdysozoa</taxon>
        <taxon>Arthropoda</taxon>
        <taxon>Hexapoda</taxon>
        <taxon>Insecta</taxon>
        <taxon>Pterygota</taxon>
        <taxon>Neoptera</taxon>
        <taxon>Endopterygota</taxon>
        <taxon>Diptera</taxon>
        <taxon>Nematocera</taxon>
        <taxon>Culicoidea</taxon>
        <taxon>Culicidae</taxon>
        <taxon>Anophelinae</taxon>
        <taxon>Anopheles</taxon>
    </lineage>
</organism>
<dbReference type="AlphaFoldDB" id="A0A2M4AT04"/>
<proteinExistence type="predicted"/>
<sequence>MSTLLVAASTTTFVVVLNPSISTSSWFSVFSCSEWPPKLFPPRFRPTASISSMNRMHGALFLAIANMSRTRDGPTPTNISKNSEPDTVMNGTLASPAVALASSVLPVPGGPVSMAPLGILAPRSIYCWGFFRKFTNSIISILASSQPATSLNPTLISLALINLAVDCITPPNRPPPRRPPRPPIISDERRIMYTRKPMMSSVGSKPVKLDASISLR</sequence>